<evidence type="ECO:0000259" key="4">
    <source>
        <dbReference type="Pfam" id="PF08585"/>
    </source>
</evidence>
<feature type="domain" description="RecQ mediated genome instability protein 1 OB-fold" evidence="4">
    <location>
        <begin position="68"/>
        <end position="219"/>
    </location>
</feature>
<dbReference type="GO" id="GO:0031422">
    <property type="term" value="C:RecQ family helicase-topoisomerase III complex"/>
    <property type="evidence" value="ECO:0007669"/>
    <property type="project" value="TreeGrafter"/>
</dbReference>
<sequence>MDPAAQLRSSILSQNLPPPSSDLLTTLTTSRNPPPPLPSLIATAKARLLAADLTTTNLVDSSAVSVLPESAVQAKEVRLTRPVHVQILDIEDLSRSRWSQAEELEAVERGETTRGREVIRVTAAEDAENGGVSTQPGASSGGANAMHRLVLQDRAGKKMFAMELKRLPGLDLGKTGIGEKMLLKPGTVIARGTVLLNPEHTVLLGGKIETWHKAWSEGRLSRLQAAARGGLSGTA</sequence>
<evidence type="ECO:0000256" key="3">
    <source>
        <dbReference type="SAM" id="MobiDB-lite"/>
    </source>
</evidence>
<organism evidence="6 7">
    <name type="scientific">Sarocladium strictum</name>
    <name type="common">Black bundle disease fungus</name>
    <name type="synonym">Acremonium strictum</name>
    <dbReference type="NCBI Taxonomy" id="5046"/>
    <lineage>
        <taxon>Eukaryota</taxon>
        <taxon>Fungi</taxon>
        <taxon>Dikarya</taxon>
        <taxon>Ascomycota</taxon>
        <taxon>Pezizomycotina</taxon>
        <taxon>Sordariomycetes</taxon>
        <taxon>Hypocreomycetidae</taxon>
        <taxon>Hypocreales</taxon>
        <taxon>Sarocladiaceae</taxon>
        <taxon>Sarocladium</taxon>
    </lineage>
</organism>
<dbReference type="GO" id="GO:0016604">
    <property type="term" value="C:nuclear body"/>
    <property type="evidence" value="ECO:0007669"/>
    <property type="project" value="TreeGrafter"/>
</dbReference>
<evidence type="ECO:0000256" key="1">
    <source>
        <dbReference type="ARBA" id="ARBA00006395"/>
    </source>
</evidence>
<dbReference type="PANTHER" id="PTHR14790">
    <property type="entry name" value="RECQ-MEDIATED GENOME INSTABILITY PROTEIN 1 RMI1"/>
    <property type="match status" value="1"/>
</dbReference>
<keyword evidence="7" id="KW-1185">Reference proteome</keyword>
<dbReference type="AlphaFoldDB" id="A0AA39GC27"/>
<evidence type="ECO:0000256" key="2">
    <source>
        <dbReference type="ARBA" id="ARBA00018987"/>
    </source>
</evidence>
<name>A0AA39GC27_SARSR</name>
<proteinExistence type="inferred from homology"/>
<dbReference type="Gene3D" id="2.40.50.770">
    <property type="entry name" value="RecQ-mediated genome instability protein Rmi1, C-terminal domain"/>
    <property type="match status" value="1"/>
</dbReference>
<dbReference type="InterPro" id="IPR042470">
    <property type="entry name" value="RMI1_N_C_sf"/>
</dbReference>
<dbReference type="Pfam" id="PF08585">
    <property type="entry name" value="RMI1_N_C"/>
    <property type="match status" value="1"/>
</dbReference>
<feature type="region of interest" description="Disordered" evidence="3">
    <location>
        <begin position="1"/>
        <end position="23"/>
    </location>
</feature>
<accession>A0AA39GC27</accession>
<dbReference type="GO" id="GO:0000712">
    <property type="term" value="P:resolution of meiotic recombination intermediates"/>
    <property type="evidence" value="ECO:0007669"/>
    <property type="project" value="TreeGrafter"/>
</dbReference>
<comment type="caution">
    <text evidence="6">The sequence shown here is derived from an EMBL/GenBank/DDBJ whole genome shotgun (WGS) entry which is preliminary data.</text>
</comment>
<dbReference type="InterPro" id="IPR049363">
    <property type="entry name" value="RMI1_N"/>
</dbReference>
<evidence type="ECO:0000259" key="5">
    <source>
        <dbReference type="Pfam" id="PF21000"/>
    </source>
</evidence>
<dbReference type="EMBL" id="JAPDFR010000008">
    <property type="protein sequence ID" value="KAK0384381.1"/>
    <property type="molecule type" value="Genomic_DNA"/>
</dbReference>
<reference evidence="6" key="1">
    <citation type="submission" date="2022-10" db="EMBL/GenBank/DDBJ databases">
        <title>Determination and structural analysis of whole genome sequence of Sarocladium strictum F4-1.</title>
        <authorList>
            <person name="Hu L."/>
            <person name="Jiang Y."/>
        </authorList>
    </citation>
    <scope>NUCLEOTIDE SEQUENCE</scope>
    <source>
        <strain evidence="6">F4-1</strain>
    </source>
</reference>
<gene>
    <name evidence="6" type="ORF">NLU13_8468</name>
</gene>
<dbReference type="Proteomes" id="UP001175261">
    <property type="component" value="Unassembled WGS sequence"/>
</dbReference>
<dbReference type="GO" id="GO:0000724">
    <property type="term" value="P:double-strand break repair via homologous recombination"/>
    <property type="evidence" value="ECO:0007669"/>
    <property type="project" value="TreeGrafter"/>
</dbReference>
<feature type="domain" description="RMI1 N-terminal" evidence="5">
    <location>
        <begin position="13"/>
        <end position="56"/>
    </location>
</feature>
<evidence type="ECO:0000313" key="6">
    <source>
        <dbReference type="EMBL" id="KAK0384381.1"/>
    </source>
</evidence>
<comment type="similarity">
    <text evidence="1">Belongs to the RMI1 family.</text>
</comment>
<dbReference type="Pfam" id="PF21000">
    <property type="entry name" value="RMI1_N_N"/>
    <property type="match status" value="1"/>
</dbReference>
<protein>
    <recommendedName>
        <fullName evidence="2">RecQ-mediated genome instability protein 1</fullName>
    </recommendedName>
</protein>
<dbReference type="InterPro" id="IPR013894">
    <property type="entry name" value="RMI1_OB"/>
</dbReference>
<dbReference type="SMART" id="SM01161">
    <property type="entry name" value="DUF1767"/>
    <property type="match status" value="1"/>
</dbReference>
<dbReference type="PANTHER" id="PTHR14790:SF15">
    <property type="entry name" value="RECQ-MEDIATED GENOME INSTABILITY PROTEIN 1"/>
    <property type="match status" value="1"/>
</dbReference>
<evidence type="ECO:0000313" key="7">
    <source>
        <dbReference type="Proteomes" id="UP001175261"/>
    </source>
</evidence>